<name>A0A0F9NC66_9ZZZZ</name>
<gene>
    <name evidence="1" type="ORF">LCGC14_1354660</name>
</gene>
<protein>
    <submittedName>
        <fullName evidence="1">Uncharacterized protein</fullName>
    </submittedName>
</protein>
<reference evidence="1" key="1">
    <citation type="journal article" date="2015" name="Nature">
        <title>Complex archaea that bridge the gap between prokaryotes and eukaryotes.</title>
        <authorList>
            <person name="Spang A."/>
            <person name="Saw J.H."/>
            <person name="Jorgensen S.L."/>
            <person name="Zaremba-Niedzwiedzka K."/>
            <person name="Martijn J."/>
            <person name="Lind A.E."/>
            <person name="van Eijk R."/>
            <person name="Schleper C."/>
            <person name="Guy L."/>
            <person name="Ettema T.J."/>
        </authorList>
    </citation>
    <scope>NUCLEOTIDE SEQUENCE</scope>
</reference>
<sequence length="509" mass="55789">MSRLSDKLLALSAFRRPPFKPIPFGKWGPDLPDYANPGATVATNVIGAKASYRPAQDLVVQSDALVDRARGAIAASDSSGNAFFYAGDETALYQIRNQTVTEKSGATYATAATDNWEFVEFNGVIIATNYTNPIQGLAVGGGGNFADHLTSTLKPKARHIGIWRDFVVIGNTVDGTDGTKPNRVWWSGIRDAVDFDPDATTQSDFQDIADGGEVTRIVDGVEYGIAFQERMIQRVTYVGSPLIFDFHPIDRRRGSPVPGSIIPYGRFTFFWTEEGFFYNDGSQSYPIGSDQVDRTFRNQFDLTNAHFMSGAVDPVNKTVVWAFPGAESTAGAPNKLYVYYWPEQKWSEVDIDTEIIVRALTQGFSLEDLDSLTTDIDDGTLESFDSPTYQGGVNRFAAFDPNHRLAYFTGDNLAATLETGEFQITPGRRSLLNKARSLIDGGTISMAVAGREKLTDSVTFGSAASMNGSGEFSLRKDARYHRLRCTIAAGGDWQHCQGVEHDGKARGRR</sequence>
<evidence type="ECO:0000313" key="1">
    <source>
        <dbReference type="EMBL" id="KKM78967.1"/>
    </source>
</evidence>
<proteinExistence type="predicted"/>
<accession>A0A0F9NC66</accession>
<dbReference type="AlphaFoldDB" id="A0A0F9NC66"/>
<dbReference type="EMBL" id="LAZR01008404">
    <property type="protein sequence ID" value="KKM78967.1"/>
    <property type="molecule type" value="Genomic_DNA"/>
</dbReference>
<comment type="caution">
    <text evidence="1">The sequence shown here is derived from an EMBL/GenBank/DDBJ whole genome shotgun (WGS) entry which is preliminary data.</text>
</comment>
<organism evidence="1">
    <name type="scientific">marine sediment metagenome</name>
    <dbReference type="NCBI Taxonomy" id="412755"/>
    <lineage>
        <taxon>unclassified sequences</taxon>
        <taxon>metagenomes</taxon>
        <taxon>ecological metagenomes</taxon>
    </lineage>
</organism>